<dbReference type="AlphaFoldDB" id="A0A7T8KF50"/>
<name>A0A7T8KF50_CALRO</name>
<organism evidence="1 2">
    <name type="scientific">Caligus rogercresseyi</name>
    <name type="common">Sea louse</name>
    <dbReference type="NCBI Taxonomy" id="217165"/>
    <lineage>
        <taxon>Eukaryota</taxon>
        <taxon>Metazoa</taxon>
        <taxon>Ecdysozoa</taxon>
        <taxon>Arthropoda</taxon>
        <taxon>Crustacea</taxon>
        <taxon>Multicrustacea</taxon>
        <taxon>Hexanauplia</taxon>
        <taxon>Copepoda</taxon>
        <taxon>Siphonostomatoida</taxon>
        <taxon>Caligidae</taxon>
        <taxon>Caligus</taxon>
    </lineage>
</organism>
<keyword evidence="2" id="KW-1185">Reference proteome</keyword>
<accession>A0A7T8KF50</accession>
<dbReference type="Proteomes" id="UP000595437">
    <property type="component" value="Chromosome 5"/>
</dbReference>
<proteinExistence type="predicted"/>
<dbReference type="EMBL" id="CP045894">
    <property type="protein sequence ID" value="QQP54777.1"/>
    <property type="molecule type" value="Genomic_DNA"/>
</dbReference>
<gene>
    <name evidence="1" type="ORF">FKW44_007718</name>
</gene>
<evidence type="ECO:0000313" key="1">
    <source>
        <dbReference type="EMBL" id="QQP54777.1"/>
    </source>
</evidence>
<evidence type="ECO:0000313" key="2">
    <source>
        <dbReference type="Proteomes" id="UP000595437"/>
    </source>
</evidence>
<sequence length="68" mass="7812">MDPAYLCRTIVRELPIPPIFVRLTHPSLLLVNGVLPLSDFVRDLPIPRSSSKEFLLFALEWPTTSFKF</sequence>
<reference evidence="2" key="1">
    <citation type="submission" date="2021-01" db="EMBL/GenBank/DDBJ databases">
        <title>Caligus Genome Assembly.</title>
        <authorList>
            <person name="Gallardo-Escarate C."/>
        </authorList>
    </citation>
    <scope>NUCLEOTIDE SEQUENCE [LARGE SCALE GENOMIC DNA]</scope>
</reference>
<protein>
    <submittedName>
        <fullName evidence="1">Uncharacterized protein</fullName>
    </submittedName>
</protein>